<dbReference type="InterPro" id="IPR052358">
    <property type="entry name" value="Aro_Compnd_Degr_Hydrolases"/>
</dbReference>
<protein>
    <submittedName>
        <fullName evidence="3">Amidohydrolase family protein</fullName>
    </submittedName>
</protein>
<dbReference type="InterPro" id="IPR032466">
    <property type="entry name" value="Metal_Hydrolase"/>
</dbReference>
<dbReference type="GO" id="GO:0016787">
    <property type="term" value="F:hydrolase activity"/>
    <property type="evidence" value="ECO:0007669"/>
    <property type="project" value="InterPro"/>
</dbReference>
<feature type="region of interest" description="Disordered" evidence="1">
    <location>
        <begin position="1"/>
        <end position="31"/>
    </location>
</feature>
<proteinExistence type="predicted"/>
<dbReference type="Proteomes" id="UP001151234">
    <property type="component" value="Unassembled WGS sequence"/>
</dbReference>
<evidence type="ECO:0000313" key="3">
    <source>
        <dbReference type="EMBL" id="MDA5397495.1"/>
    </source>
</evidence>
<name>A0A9X3ZGF5_9HYPH</name>
<feature type="domain" description="Amidohydrolase-related" evidence="2">
    <location>
        <begin position="37"/>
        <end position="297"/>
    </location>
</feature>
<accession>A0A9X3ZGF5</accession>
<dbReference type="InterPro" id="IPR006680">
    <property type="entry name" value="Amidohydro-rel"/>
</dbReference>
<organism evidence="3 4">
    <name type="scientific">Hoeflea prorocentri</name>
    <dbReference type="NCBI Taxonomy" id="1922333"/>
    <lineage>
        <taxon>Bacteria</taxon>
        <taxon>Pseudomonadati</taxon>
        <taxon>Pseudomonadota</taxon>
        <taxon>Alphaproteobacteria</taxon>
        <taxon>Hyphomicrobiales</taxon>
        <taxon>Rhizobiaceae</taxon>
        <taxon>Hoeflea</taxon>
    </lineage>
</organism>
<dbReference type="AlphaFoldDB" id="A0A9X3ZGF5"/>
<sequence>MNKATARQPVAGLSAPKGRLPMDPPSAPSSILPSGACDSHLHIFGEAECFPLATNIYERPAEGTLDDWLGRLERQMQVLGLERAVLVGSVAYREDNRLLVEALRRGGGAFRGIALVGPDVSKTELRKLKAEGVCGVRVNMRHPGALDHEGLKRIAPLLGELGLHVQILLDCQDQFDALQDDFRAFGIKVVVDHMASFSPQAPAPYSNGFLRAMEEGWLYVKLSAPYRREDMPYIESQNALMALLSARDDRIVWGTDWPYVIYNGPQPDAGRLVDWVLSVCSERQIQRIFAQTPAELYFSRH</sequence>
<dbReference type="EMBL" id="JAPJZI010000001">
    <property type="protein sequence ID" value="MDA5397495.1"/>
    <property type="molecule type" value="Genomic_DNA"/>
</dbReference>
<evidence type="ECO:0000256" key="1">
    <source>
        <dbReference type="SAM" id="MobiDB-lite"/>
    </source>
</evidence>
<reference evidence="3" key="1">
    <citation type="submission" date="2022-11" db="EMBL/GenBank/DDBJ databases">
        <title>Draft genome sequence of Hoeflea poritis E7-10 and Hoeflea prorocentri PM5-8, separated from scleractinian coral Porites lutea and marine dinoflagellate.</title>
        <authorList>
            <person name="Zhang G."/>
            <person name="Wei Q."/>
            <person name="Cai L."/>
        </authorList>
    </citation>
    <scope>NUCLEOTIDE SEQUENCE</scope>
    <source>
        <strain evidence="3">PM5-8</strain>
    </source>
</reference>
<dbReference type="Gene3D" id="3.20.20.140">
    <property type="entry name" value="Metal-dependent hydrolases"/>
    <property type="match status" value="1"/>
</dbReference>
<dbReference type="PANTHER" id="PTHR35563:SF2">
    <property type="entry name" value="BARREL METAL-DEPENDENT HYDROLASE, PUTATIVE (AFU_ORTHOLOGUE AFUA_1G16240)-RELATED"/>
    <property type="match status" value="1"/>
</dbReference>
<dbReference type="RefSeq" id="WP_267988956.1">
    <property type="nucleotide sequence ID" value="NZ_JAPJZI010000001.1"/>
</dbReference>
<keyword evidence="4" id="KW-1185">Reference proteome</keyword>
<dbReference type="Pfam" id="PF04909">
    <property type="entry name" value="Amidohydro_2"/>
    <property type="match status" value="1"/>
</dbReference>
<evidence type="ECO:0000259" key="2">
    <source>
        <dbReference type="Pfam" id="PF04909"/>
    </source>
</evidence>
<evidence type="ECO:0000313" key="4">
    <source>
        <dbReference type="Proteomes" id="UP001151234"/>
    </source>
</evidence>
<dbReference type="SUPFAM" id="SSF51556">
    <property type="entry name" value="Metallo-dependent hydrolases"/>
    <property type="match status" value="1"/>
</dbReference>
<gene>
    <name evidence="3" type="ORF">OQ273_02815</name>
</gene>
<dbReference type="PANTHER" id="PTHR35563">
    <property type="entry name" value="BARREL METAL-DEPENDENT HYDROLASE, PUTATIVE (AFU_ORTHOLOGUE AFUA_1G16240)-RELATED"/>
    <property type="match status" value="1"/>
</dbReference>
<comment type="caution">
    <text evidence="3">The sequence shown here is derived from an EMBL/GenBank/DDBJ whole genome shotgun (WGS) entry which is preliminary data.</text>
</comment>